<dbReference type="AlphaFoldDB" id="A0A7R9A674"/>
<keyword evidence="8" id="KW-0472">Membrane</keyword>
<proteinExistence type="inferred from homology"/>
<evidence type="ECO:0000256" key="3">
    <source>
        <dbReference type="ARBA" id="ARBA00022679"/>
    </source>
</evidence>
<comment type="similarity">
    <text evidence="2">Belongs to the galactose-3-O-sulfotransferase family.</text>
</comment>
<dbReference type="OrthoDB" id="514299at2759"/>
<dbReference type="PANTHER" id="PTHR14647">
    <property type="entry name" value="GALACTOSE-3-O-SULFOTRANSFERASE"/>
    <property type="match status" value="1"/>
</dbReference>
<keyword evidence="9" id="KW-0325">Glycoprotein</keyword>
<evidence type="ECO:0000256" key="4">
    <source>
        <dbReference type="ARBA" id="ARBA00022692"/>
    </source>
</evidence>
<dbReference type="InterPro" id="IPR009729">
    <property type="entry name" value="Gal-3-0_sulfotransfrase"/>
</dbReference>
<evidence type="ECO:0000313" key="10">
    <source>
        <dbReference type="EMBL" id="CAD7247905.1"/>
    </source>
</evidence>
<dbReference type="GO" id="GO:0000139">
    <property type="term" value="C:Golgi membrane"/>
    <property type="evidence" value="ECO:0007669"/>
    <property type="project" value="UniProtKB-SubCell"/>
</dbReference>
<dbReference type="EMBL" id="LR901145">
    <property type="protein sequence ID" value="CAD7247905.1"/>
    <property type="molecule type" value="Genomic_DNA"/>
</dbReference>
<name>A0A7R9A674_9CRUS</name>
<evidence type="ECO:0000256" key="8">
    <source>
        <dbReference type="ARBA" id="ARBA00023136"/>
    </source>
</evidence>
<comment type="subcellular location">
    <subcellularLocation>
        <location evidence="1">Golgi apparatus membrane</location>
        <topology evidence="1">Single-pass type II membrane protein</topology>
    </subcellularLocation>
</comment>
<keyword evidence="7" id="KW-0333">Golgi apparatus</keyword>
<dbReference type="EMBL" id="CAJPEV010001628">
    <property type="protein sequence ID" value="CAG0893595.1"/>
    <property type="molecule type" value="Genomic_DNA"/>
</dbReference>
<evidence type="ECO:0000256" key="5">
    <source>
        <dbReference type="ARBA" id="ARBA00022968"/>
    </source>
</evidence>
<keyword evidence="3" id="KW-0808">Transferase</keyword>
<keyword evidence="4" id="KW-0812">Transmembrane</keyword>
<protein>
    <submittedName>
        <fullName evidence="10">Uncharacterized protein</fullName>
    </submittedName>
</protein>
<evidence type="ECO:0000256" key="2">
    <source>
        <dbReference type="ARBA" id="ARBA00008124"/>
    </source>
</evidence>
<gene>
    <name evidence="10" type="ORF">DSTB1V02_LOCUS7729</name>
</gene>
<dbReference type="SUPFAM" id="SSF52540">
    <property type="entry name" value="P-loop containing nucleoside triphosphate hydrolases"/>
    <property type="match status" value="1"/>
</dbReference>
<dbReference type="Gene3D" id="3.40.50.300">
    <property type="entry name" value="P-loop containing nucleotide triphosphate hydrolases"/>
    <property type="match status" value="1"/>
</dbReference>
<reference evidence="10" key="1">
    <citation type="submission" date="2020-11" db="EMBL/GenBank/DDBJ databases">
        <authorList>
            <person name="Tran Van P."/>
        </authorList>
    </citation>
    <scope>NUCLEOTIDE SEQUENCE</scope>
</reference>
<evidence type="ECO:0000256" key="1">
    <source>
        <dbReference type="ARBA" id="ARBA00004323"/>
    </source>
</evidence>
<keyword evidence="6" id="KW-1133">Transmembrane helix</keyword>
<evidence type="ECO:0000256" key="7">
    <source>
        <dbReference type="ARBA" id="ARBA00023034"/>
    </source>
</evidence>
<sequence length="396" mass="46292">MPRSHASVPWVKRQVLLVLAVFCLLYGFIAVQRLTGSRQGTWSEPLSCIPIHHIAFLKTHKCGSSTVQNILLRYGYDRNLTFVLPREIYLSRSPFRPEFARAQPENLFASHFDVFAHHTVWNRAGVSALMPPDTVYITILRDPVDVFESLYTYVNLEELYKRNLTELLQSSPMPPFTLRRDSRLGPNQMLYDAGLPPFQMGNRTAVAAKIREMDDNFHLVMISEEMEASLVLMKNLMCWDLADVTSLPLNVRQDAKKLSLAPAERERLRRWMWPDQMLYDHFAAKFQVLKAAYGLERLERDVQALRDANFDAKRRCGIERTNDVSHLPKALVPYQHEKMETYHLRSRQTFCVNLVRVEPDFTKMLKKWQLRRFISKNVMSPKTRLIRHDREEGKKE</sequence>
<evidence type="ECO:0000256" key="9">
    <source>
        <dbReference type="ARBA" id="ARBA00023180"/>
    </source>
</evidence>
<dbReference type="GO" id="GO:0001733">
    <property type="term" value="F:galactosylceramide sulfotransferase activity"/>
    <property type="evidence" value="ECO:0007669"/>
    <property type="project" value="InterPro"/>
</dbReference>
<evidence type="ECO:0000313" key="11">
    <source>
        <dbReference type="Proteomes" id="UP000677054"/>
    </source>
</evidence>
<dbReference type="InterPro" id="IPR027417">
    <property type="entry name" value="P-loop_NTPase"/>
</dbReference>
<evidence type="ECO:0000256" key="6">
    <source>
        <dbReference type="ARBA" id="ARBA00022989"/>
    </source>
</evidence>
<keyword evidence="11" id="KW-1185">Reference proteome</keyword>
<keyword evidence="5" id="KW-0735">Signal-anchor</keyword>
<accession>A0A7R9A674</accession>
<dbReference type="Proteomes" id="UP000677054">
    <property type="component" value="Unassembled WGS sequence"/>
</dbReference>
<dbReference type="Pfam" id="PF06990">
    <property type="entry name" value="Gal-3-0_sulfotr"/>
    <property type="match status" value="1"/>
</dbReference>
<dbReference type="GO" id="GO:0009247">
    <property type="term" value="P:glycolipid biosynthetic process"/>
    <property type="evidence" value="ECO:0007669"/>
    <property type="project" value="InterPro"/>
</dbReference>
<dbReference type="PANTHER" id="PTHR14647:SF87">
    <property type="entry name" value="PUTATIVE-RELATED"/>
    <property type="match status" value="1"/>
</dbReference>
<organism evidence="10">
    <name type="scientific">Darwinula stevensoni</name>
    <dbReference type="NCBI Taxonomy" id="69355"/>
    <lineage>
        <taxon>Eukaryota</taxon>
        <taxon>Metazoa</taxon>
        <taxon>Ecdysozoa</taxon>
        <taxon>Arthropoda</taxon>
        <taxon>Crustacea</taxon>
        <taxon>Oligostraca</taxon>
        <taxon>Ostracoda</taxon>
        <taxon>Podocopa</taxon>
        <taxon>Podocopida</taxon>
        <taxon>Darwinulocopina</taxon>
        <taxon>Darwinuloidea</taxon>
        <taxon>Darwinulidae</taxon>
        <taxon>Darwinula</taxon>
    </lineage>
</organism>